<dbReference type="SUPFAM" id="SSF57701">
    <property type="entry name" value="Zn2/Cys6 DNA-binding domain"/>
    <property type="match status" value="1"/>
</dbReference>
<dbReference type="InterPro" id="IPR036864">
    <property type="entry name" value="Zn2-C6_fun-type_DNA-bd_sf"/>
</dbReference>
<reference evidence="4" key="1">
    <citation type="submission" date="2023-06" db="EMBL/GenBank/DDBJ databases">
        <title>Genome-scale phylogeny and comparative genomics of the fungal order Sordariales.</title>
        <authorList>
            <consortium name="Lawrence Berkeley National Laboratory"/>
            <person name="Hensen N."/>
            <person name="Bonometti L."/>
            <person name="Westerberg I."/>
            <person name="Brannstrom I.O."/>
            <person name="Guillou S."/>
            <person name="Cros-Aarteil S."/>
            <person name="Calhoun S."/>
            <person name="Haridas S."/>
            <person name="Kuo A."/>
            <person name="Mondo S."/>
            <person name="Pangilinan J."/>
            <person name="Riley R."/>
            <person name="Labutti K."/>
            <person name="Andreopoulos B."/>
            <person name="Lipzen A."/>
            <person name="Chen C."/>
            <person name="Yanf M."/>
            <person name="Daum C."/>
            <person name="Ng V."/>
            <person name="Clum A."/>
            <person name="Steindorff A."/>
            <person name="Ohm R."/>
            <person name="Martin F."/>
            <person name="Silar P."/>
            <person name="Natvig D."/>
            <person name="Lalanne C."/>
            <person name="Gautier V."/>
            <person name="Ament-Velasquez S.L."/>
            <person name="Kruys A."/>
            <person name="Hutchinson M.I."/>
            <person name="Powell A.J."/>
            <person name="Barry K."/>
            <person name="Miller A.N."/>
            <person name="Grigoriev I.V."/>
            <person name="Debuchy R."/>
            <person name="Gladieux P."/>
            <person name="Thoren M.H."/>
            <person name="Johannesson H."/>
        </authorList>
    </citation>
    <scope>NUCLEOTIDE SEQUENCE</scope>
    <source>
        <strain evidence="4">CBS 540.89</strain>
    </source>
</reference>
<feature type="region of interest" description="Disordered" evidence="2">
    <location>
        <begin position="1"/>
        <end position="91"/>
    </location>
</feature>
<dbReference type="Gene3D" id="4.10.240.10">
    <property type="entry name" value="Zn(2)-C6 fungal-type DNA-binding domain"/>
    <property type="match status" value="1"/>
</dbReference>
<feature type="compositionally biased region" description="Basic residues" evidence="2">
    <location>
        <begin position="81"/>
        <end position="91"/>
    </location>
</feature>
<feature type="compositionally biased region" description="Low complexity" evidence="2">
    <location>
        <begin position="55"/>
        <end position="73"/>
    </location>
</feature>
<comment type="caution">
    <text evidence="4">The sequence shown here is derived from an EMBL/GenBank/DDBJ whole genome shotgun (WGS) entry which is preliminary data.</text>
</comment>
<feature type="compositionally biased region" description="Polar residues" evidence="2">
    <location>
        <begin position="9"/>
        <end position="21"/>
    </location>
</feature>
<dbReference type="SMART" id="SM00066">
    <property type="entry name" value="GAL4"/>
    <property type="match status" value="1"/>
</dbReference>
<dbReference type="CDD" id="cd00067">
    <property type="entry name" value="GAL4"/>
    <property type="match status" value="1"/>
</dbReference>
<accession>A0AA40ELR1</accession>
<keyword evidence="1" id="KW-0539">Nucleus</keyword>
<dbReference type="Pfam" id="PF11951">
    <property type="entry name" value="Fungal_trans_2"/>
    <property type="match status" value="1"/>
</dbReference>
<protein>
    <recommendedName>
        <fullName evidence="3">Zn(2)-C6 fungal-type domain-containing protein</fullName>
    </recommendedName>
</protein>
<keyword evidence="5" id="KW-1185">Reference proteome</keyword>
<dbReference type="PROSITE" id="PS50048">
    <property type="entry name" value="ZN2_CY6_FUNGAL_2"/>
    <property type="match status" value="1"/>
</dbReference>
<feature type="domain" description="Zn(2)-C6 fungal-type" evidence="3">
    <location>
        <begin position="92"/>
        <end position="122"/>
    </location>
</feature>
<evidence type="ECO:0000256" key="1">
    <source>
        <dbReference type="ARBA" id="ARBA00023242"/>
    </source>
</evidence>
<dbReference type="GO" id="GO:0008270">
    <property type="term" value="F:zinc ion binding"/>
    <property type="evidence" value="ECO:0007669"/>
    <property type="project" value="InterPro"/>
</dbReference>
<dbReference type="EMBL" id="JAUKTV010000003">
    <property type="protein sequence ID" value="KAK0741681.1"/>
    <property type="molecule type" value="Genomic_DNA"/>
</dbReference>
<evidence type="ECO:0000259" key="3">
    <source>
        <dbReference type="PROSITE" id="PS50048"/>
    </source>
</evidence>
<evidence type="ECO:0000256" key="2">
    <source>
        <dbReference type="SAM" id="MobiDB-lite"/>
    </source>
</evidence>
<dbReference type="Pfam" id="PF00172">
    <property type="entry name" value="Zn_clus"/>
    <property type="match status" value="1"/>
</dbReference>
<dbReference type="InterPro" id="IPR001138">
    <property type="entry name" value="Zn2Cys6_DnaBD"/>
</dbReference>
<evidence type="ECO:0000313" key="5">
    <source>
        <dbReference type="Proteomes" id="UP001172159"/>
    </source>
</evidence>
<dbReference type="PANTHER" id="PTHR47657:SF7">
    <property type="entry name" value="STEROL REGULATORY ELEMENT-BINDING PROTEIN ECM22"/>
    <property type="match status" value="1"/>
</dbReference>
<dbReference type="InterPro" id="IPR021858">
    <property type="entry name" value="Fun_TF"/>
</dbReference>
<proteinExistence type="predicted"/>
<evidence type="ECO:0000313" key="4">
    <source>
        <dbReference type="EMBL" id="KAK0741681.1"/>
    </source>
</evidence>
<gene>
    <name evidence="4" type="ORF">B0T21DRAFT_359922</name>
</gene>
<dbReference type="GO" id="GO:0000981">
    <property type="term" value="F:DNA-binding transcription factor activity, RNA polymerase II-specific"/>
    <property type="evidence" value="ECO:0007669"/>
    <property type="project" value="InterPro"/>
</dbReference>
<dbReference type="PANTHER" id="PTHR47657">
    <property type="entry name" value="STEROL REGULATORY ELEMENT-BINDING PROTEIN ECM22"/>
    <property type="match status" value="1"/>
</dbReference>
<dbReference type="AlphaFoldDB" id="A0AA40ELR1"/>
<feature type="compositionally biased region" description="Basic and acidic residues" evidence="2">
    <location>
        <begin position="33"/>
        <end position="43"/>
    </location>
</feature>
<name>A0AA40ELR1_9PEZI</name>
<dbReference type="InterPro" id="IPR052400">
    <property type="entry name" value="Zn2-C6_fungal_TF"/>
</dbReference>
<dbReference type="Proteomes" id="UP001172159">
    <property type="component" value="Unassembled WGS sequence"/>
</dbReference>
<sequence>MKKQHQGLLPSTAQTFHQPDTQIRRLPALQPKADLDRERERQPPEGPPRGGSGPGDRNTMSSSTPSASSSSTSGLVEKPYHAKRPHKKSRTGCRICKSRKVKCDEGKPSCRACTARNDRCVYPVMTPTATAAAGARNRGATGSSAIATASARRQAPAPVQEPEFIPSERDNIEMKLLWVYTTNSYTSYSSGPFKLRMVDQVLRVELVQHAFANPFLMNCCLALAAQHVNRAGGRNDMKIPPSKELTYRVKALESFRKAVERAEVSTYPALIACAYLLTGLSTYMFRNNDGPTSLAILDWMTIWRGIGAIVDVTKLPTLAQSGLLPIIFRPDVDMKNSIHHAPAYLRALADTQDPLDTPWLAGYQECLQILGSLYHELKLTGHNSHMFIWRVMTFFTFLGREFVISAHHRRPPALIMIAHFLAFTTTISDKVWWLEDMGPHQIPRVFNIVAGIGPPDTAMFRTQPLEIPLRCLDPLKNDERARLILQDPSWTHPPPPPGEMPPTYDSAEREWMLVKIQRARSTSPLVSSPPPLSAAGSSEPPSPPPRKEEVIYTRDELIIPPEEGQEKGIQYKHLEGAYYALDGERVTDMEFYRAMGLETGGGTITEL</sequence>
<feature type="region of interest" description="Disordered" evidence="2">
    <location>
        <begin position="521"/>
        <end position="547"/>
    </location>
</feature>
<dbReference type="PROSITE" id="PS00463">
    <property type="entry name" value="ZN2_CY6_FUNGAL_1"/>
    <property type="match status" value="1"/>
</dbReference>
<organism evidence="4 5">
    <name type="scientific">Apiosordaria backusii</name>
    <dbReference type="NCBI Taxonomy" id="314023"/>
    <lineage>
        <taxon>Eukaryota</taxon>
        <taxon>Fungi</taxon>
        <taxon>Dikarya</taxon>
        <taxon>Ascomycota</taxon>
        <taxon>Pezizomycotina</taxon>
        <taxon>Sordariomycetes</taxon>
        <taxon>Sordariomycetidae</taxon>
        <taxon>Sordariales</taxon>
        <taxon>Lasiosphaeriaceae</taxon>
        <taxon>Apiosordaria</taxon>
    </lineage>
</organism>